<dbReference type="STRING" id="2754.EH55_10905"/>
<comment type="caution">
    <text evidence="1">The sequence shown here is derived from an EMBL/GenBank/DDBJ whole genome shotgun (WGS) entry which is preliminary data.</text>
</comment>
<gene>
    <name evidence="1" type="ORF">EH55_10905</name>
</gene>
<evidence type="ECO:0000313" key="2">
    <source>
        <dbReference type="Proteomes" id="UP000027665"/>
    </source>
</evidence>
<reference evidence="1 2" key="1">
    <citation type="submission" date="2014-04" db="EMBL/GenBank/DDBJ databases">
        <title>Draft Genome Sequence of Synergistes jonesii.</title>
        <authorList>
            <person name="Coil D.A."/>
            <person name="Eisen J.A."/>
            <person name="Holland-Moritz H.E."/>
        </authorList>
    </citation>
    <scope>NUCLEOTIDE SEQUENCE [LARGE SCALE GENOMIC DNA]</scope>
    <source>
        <strain evidence="1 2">78-1</strain>
    </source>
</reference>
<protein>
    <submittedName>
        <fullName evidence="1">Uncharacterized protein</fullName>
    </submittedName>
</protein>
<dbReference type="AlphaFoldDB" id="A0A073IPD0"/>
<dbReference type="EMBL" id="JMKI01000051">
    <property type="protein sequence ID" value="KEJ91346.1"/>
    <property type="molecule type" value="Genomic_DNA"/>
</dbReference>
<name>A0A073IPD0_9BACT</name>
<organism evidence="1 2">
    <name type="scientific">Synergistes jonesii</name>
    <dbReference type="NCBI Taxonomy" id="2754"/>
    <lineage>
        <taxon>Bacteria</taxon>
        <taxon>Thermotogati</taxon>
        <taxon>Synergistota</taxon>
        <taxon>Synergistia</taxon>
        <taxon>Synergistales</taxon>
        <taxon>Synergistaceae</taxon>
        <taxon>Synergistes</taxon>
    </lineage>
</organism>
<proteinExistence type="predicted"/>
<dbReference type="AntiFam" id="ANF00186">
    <property type="entry name" value="Shadow ORF (opposite rpmB)"/>
</dbReference>
<keyword evidence="2" id="KW-1185">Reference proteome</keyword>
<sequence>MSKGNKKRAALNGSLYFSGTKALGADMKSARFSSAYVYLDALNVDEPAASRMAVGMADGVPCYGAASAAVTVL</sequence>
<accession>A0A073IPD0</accession>
<evidence type="ECO:0000313" key="1">
    <source>
        <dbReference type="EMBL" id="KEJ91346.1"/>
    </source>
</evidence>
<dbReference type="Proteomes" id="UP000027665">
    <property type="component" value="Unassembled WGS sequence"/>
</dbReference>